<proteinExistence type="inferred from homology"/>
<dbReference type="InterPro" id="IPR006626">
    <property type="entry name" value="PbH1"/>
</dbReference>
<comment type="similarity">
    <text evidence="1 4">Belongs to the glycosyl hydrolase 28 family.</text>
</comment>
<dbReference type="InterPro" id="IPR012334">
    <property type="entry name" value="Pectin_lyas_fold"/>
</dbReference>
<dbReference type="SUPFAM" id="SSF51126">
    <property type="entry name" value="Pectin lyase-like"/>
    <property type="match status" value="1"/>
</dbReference>
<organism evidence="6 7">
    <name type="scientific">Aquibacillus rhizosphaerae</name>
    <dbReference type="NCBI Taxonomy" id="3051431"/>
    <lineage>
        <taxon>Bacteria</taxon>
        <taxon>Bacillati</taxon>
        <taxon>Bacillota</taxon>
        <taxon>Bacilli</taxon>
        <taxon>Bacillales</taxon>
        <taxon>Bacillaceae</taxon>
        <taxon>Aquibacillus</taxon>
    </lineage>
</organism>
<evidence type="ECO:0000313" key="7">
    <source>
        <dbReference type="Proteomes" id="UP001235343"/>
    </source>
</evidence>
<evidence type="ECO:0000256" key="3">
    <source>
        <dbReference type="ARBA" id="ARBA00023295"/>
    </source>
</evidence>
<feature type="domain" description="Rhamnogalacturonase A/B/Epimerase-like pectate lyase" evidence="5">
    <location>
        <begin position="4"/>
        <end position="113"/>
    </location>
</feature>
<name>A0ABT7L335_9BACI</name>
<keyword evidence="2 4" id="KW-0378">Hydrolase</keyword>
<dbReference type="PANTHER" id="PTHR31339">
    <property type="entry name" value="PECTIN LYASE-RELATED"/>
    <property type="match status" value="1"/>
</dbReference>
<dbReference type="EMBL" id="JASTZU010000025">
    <property type="protein sequence ID" value="MDL4840278.1"/>
    <property type="molecule type" value="Genomic_DNA"/>
</dbReference>
<gene>
    <name evidence="6" type="ORF">QQS35_07385</name>
</gene>
<dbReference type="InterPro" id="IPR024535">
    <property type="entry name" value="RHGA/B-epi-like_pectate_lyase"/>
</dbReference>
<evidence type="ECO:0000313" key="6">
    <source>
        <dbReference type="EMBL" id="MDL4840278.1"/>
    </source>
</evidence>
<evidence type="ECO:0000256" key="4">
    <source>
        <dbReference type="RuleBase" id="RU361169"/>
    </source>
</evidence>
<dbReference type="InterPro" id="IPR051801">
    <property type="entry name" value="GH28_Enzymes"/>
</dbReference>
<dbReference type="InterPro" id="IPR000743">
    <property type="entry name" value="Glyco_hydro_28"/>
</dbReference>
<dbReference type="SMART" id="SM00710">
    <property type="entry name" value="PbH1"/>
    <property type="match status" value="4"/>
</dbReference>
<dbReference type="PANTHER" id="PTHR31339:SF9">
    <property type="entry name" value="PLASMIN AND FIBRONECTIN-BINDING PROTEIN A"/>
    <property type="match status" value="1"/>
</dbReference>
<dbReference type="Pfam" id="PF12708">
    <property type="entry name" value="Pect-lyase_RHGA_epim"/>
    <property type="match status" value="1"/>
</dbReference>
<dbReference type="PROSITE" id="PS00502">
    <property type="entry name" value="POLYGALACTURONASE"/>
    <property type="match status" value="1"/>
</dbReference>
<sequence>MYSYNVKNYGAEGNGKNLNTTSIRKTIEACSNQGGGMVYFPAGTYLTGPIHLESNITLYVDAGATILFTDDFNAYPPVLTRWSGYECFGFSPLIYGKDLKNISIKGDGVIDGQGESWWKVNRDLKQGINYQSIETDEIAELNKELTEPENTNLVEWDSQFLRPALLQLMNCENVTLDGITLQYSPFWNTHLVYCDNVTVHNVTIRNPSDTPNGDGLDIDSCSSVRVSDCYFDVGDDCIAVKSGINEQGRRIGKPSENITITNCTMIHGHGGVVLGSENSGGIQNVTVSNCVFIGTDRGIRLKTNRARGGYIRNILVNNIFMEDVLCPIAINSFYRYGVDLTDPSMVDQSPMPITEKTPVIEHIQISNVTAKKCRAAAGFIYGLPEMPVKDISLRHVTIEMTNDPAAAGGEPDMVKEEIFMVGEGIFCKYVEGIEFHRVRVETRQGCALFLEETKDAEIDNLTMKNIHANTPVVKLNNVEDIYICGRQSINLADEYAALDKDSSSKILFN</sequence>
<protein>
    <submittedName>
        <fullName evidence="6">Glycoside hydrolase family 28 protein</fullName>
    </submittedName>
</protein>
<dbReference type="GO" id="GO:0016787">
    <property type="term" value="F:hydrolase activity"/>
    <property type="evidence" value="ECO:0007669"/>
    <property type="project" value="UniProtKB-KW"/>
</dbReference>
<dbReference type="Gene3D" id="2.160.20.10">
    <property type="entry name" value="Single-stranded right-handed beta-helix, Pectin lyase-like"/>
    <property type="match status" value="1"/>
</dbReference>
<accession>A0ABT7L335</accession>
<dbReference type="Pfam" id="PF00295">
    <property type="entry name" value="Glyco_hydro_28"/>
    <property type="match status" value="1"/>
</dbReference>
<dbReference type="Proteomes" id="UP001235343">
    <property type="component" value="Unassembled WGS sequence"/>
</dbReference>
<reference evidence="6 7" key="1">
    <citation type="submission" date="2023-06" db="EMBL/GenBank/DDBJ databases">
        <title>Aquibacillus rhizosphaerae LR5S19.</title>
        <authorList>
            <person name="Sun J.-Q."/>
        </authorList>
    </citation>
    <scope>NUCLEOTIDE SEQUENCE [LARGE SCALE GENOMIC DNA]</scope>
    <source>
        <strain evidence="6 7">LR5S19</strain>
    </source>
</reference>
<comment type="caution">
    <text evidence="6">The sequence shown here is derived from an EMBL/GenBank/DDBJ whole genome shotgun (WGS) entry which is preliminary data.</text>
</comment>
<keyword evidence="3 4" id="KW-0326">Glycosidase</keyword>
<dbReference type="RefSeq" id="WP_285931300.1">
    <property type="nucleotide sequence ID" value="NZ_JASTZU010000025.1"/>
</dbReference>
<evidence type="ECO:0000256" key="1">
    <source>
        <dbReference type="ARBA" id="ARBA00008834"/>
    </source>
</evidence>
<dbReference type="InterPro" id="IPR011050">
    <property type="entry name" value="Pectin_lyase_fold/virulence"/>
</dbReference>
<evidence type="ECO:0000256" key="2">
    <source>
        <dbReference type="ARBA" id="ARBA00022801"/>
    </source>
</evidence>
<keyword evidence="7" id="KW-1185">Reference proteome</keyword>
<evidence type="ECO:0000259" key="5">
    <source>
        <dbReference type="Pfam" id="PF12708"/>
    </source>
</evidence>